<dbReference type="SMART" id="SM01403">
    <property type="entry name" value="Ribosomal_S10"/>
    <property type="match status" value="1"/>
</dbReference>
<dbReference type="PANTHER" id="PTHR11700">
    <property type="entry name" value="30S RIBOSOMAL PROTEIN S10 FAMILY MEMBER"/>
    <property type="match status" value="1"/>
</dbReference>
<evidence type="ECO:0000313" key="8">
    <source>
        <dbReference type="Proteomes" id="UP000752696"/>
    </source>
</evidence>
<dbReference type="AlphaFoldDB" id="A0A6V7H8T3"/>
<accession>A0A6V7H8T3</accession>
<dbReference type="SUPFAM" id="SSF54999">
    <property type="entry name" value="Ribosomal protein S10"/>
    <property type="match status" value="1"/>
</dbReference>
<feature type="domain" description="Small ribosomal subunit protein uS10" evidence="6">
    <location>
        <begin position="94"/>
        <end position="188"/>
    </location>
</feature>
<dbReference type="Pfam" id="PF00338">
    <property type="entry name" value="Ribosomal_S10"/>
    <property type="match status" value="1"/>
</dbReference>
<dbReference type="GO" id="GO:0015935">
    <property type="term" value="C:small ribosomal subunit"/>
    <property type="evidence" value="ECO:0007669"/>
    <property type="project" value="InterPro"/>
</dbReference>
<reference evidence="7" key="1">
    <citation type="submission" date="2020-07" db="EMBL/GenBank/DDBJ databases">
        <authorList>
            <person name="Nazaruddin N."/>
        </authorList>
    </citation>
    <scope>NUCLEOTIDE SEQUENCE</scope>
</reference>
<dbReference type="HAMAP" id="MF_00508">
    <property type="entry name" value="Ribosomal_uS10"/>
    <property type="match status" value="1"/>
</dbReference>
<dbReference type="InterPro" id="IPR005729">
    <property type="entry name" value="Ribosomal_uS10_euk/arc"/>
</dbReference>
<name>A0A6V7H8T3_9HYME</name>
<sequence>MELLEHKLSKHRQYNTQSEVVHLYFDASKNVLQPNVMQVKTYYLKICIGTTRPVTLKISIKQIYVMEHGTILASTKVDNPEKPGQEVTPIHRIRITLTSRNVRSLEKVCSELINGANKQKLKVKGPVRMPTKILRITTRKTPCGEGSKTWDRFQMRIHKRVIDLYSPSEIVKQITSISIEPGVEVEVTIANE</sequence>
<dbReference type="GO" id="GO:0003735">
    <property type="term" value="F:structural constituent of ribosome"/>
    <property type="evidence" value="ECO:0007669"/>
    <property type="project" value="InterPro"/>
</dbReference>
<dbReference type="Proteomes" id="UP000752696">
    <property type="component" value="Unassembled WGS sequence"/>
</dbReference>
<dbReference type="InterPro" id="IPR027486">
    <property type="entry name" value="Ribosomal_uS10_dom"/>
</dbReference>
<evidence type="ECO:0000313" key="7">
    <source>
        <dbReference type="EMBL" id="CAD1476537.1"/>
    </source>
</evidence>
<evidence type="ECO:0000256" key="5">
    <source>
        <dbReference type="ARBA" id="ARBA00035450"/>
    </source>
</evidence>
<comment type="similarity">
    <text evidence="1">Belongs to the universal ribosomal protein uS10 family.</text>
</comment>
<evidence type="ECO:0000256" key="3">
    <source>
        <dbReference type="ARBA" id="ARBA00023274"/>
    </source>
</evidence>
<organism evidence="7 8">
    <name type="scientific">Heterotrigona itama</name>
    <dbReference type="NCBI Taxonomy" id="395501"/>
    <lineage>
        <taxon>Eukaryota</taxon>
        <taxon>Metazoa</taxon>
        <taxon>Ecdysozoa</taxon>
        <taxon>Arthropoda</taxon>
        <taxon>Hexapoda</taxon>
        <taxon>Insecta</taxon>
        <taxon>Pterygota</taxon>
        <taxon>Neoptera</taxon>
        <taxon>Endopterygota</taxon>
        <taxon>Hymenoptera</taxon>
        <taxon>Apocrita</taxon>
        <taxon>Aculeata</taxon>
        <taxon>Apoidea</taxon>
        <taxon>Anthophila</taxon>
        <taxon>Apidae</taxon>
        <taxon>Heterotrigona</taxon>
    </lineage>
</organism>
<dbReference type="InterPro" id="IPR036838">
    <property type="entry name" value="Ribosomal_uS10_dom_sf"/>
</dbReference>
<protein>
    <recommendedName>
        <fullName evidence="4">Small ribosomal subunit protein uS10</fullName>
    </recommendedName>
    <alternativeName>
        <fullName evidence="5">40S ribosomal protein S20</fullName>
    </alternativeName>
</protein>
<evidence type="ECO:0000259" key="6">
    <source>
        <dbReference type="SMART" id="SM01403"/>
    </source>
</evidence>
<evidence type="ECO:0000256" key="2">
    <source>
        <dbReference type="ARBA" id="ARBA00022980"/>
    </source>
</evidence>
<dbReference type="EMBL" id="CAJDYZ010009439">
    <property type="protein sequence ID" value="CAD1476537.1"/>
    <property type="molecule type" value="Genomic_DNA"/>
</dbReference>
<dbReference type="NCBIfam" id="TIGR01046">
    <property type="entry name" value="uS10_euk_arch"/>
    <property type="match status" value="1"/>
</dbReference>
<dbReference type="InterPro" id="IPR001848">
    <property type="entry name" value="Ribosomal_uS10"/>
</dbReference>
<evidence type="ECO:0000256" key="4">
    <source>
        <dbReference type="ARBA" id="ARBA00035162"/>
    </source>
</evidence>
<dbReference type="OrthoDB" id="10248551at2759"/>
<keyword evidence="8" id="KW-1185">Reference proteome</keyword>
<dbReference type="PRINTS" id="PR00971">
    <property type="entry name" value="RIBOSOMALS10"/>
</dbReference>
<dbReference type="Gene3D" id="3.30.70.600">
    <property type="entry name" value="Ribosomal protein S10 domain"/>
    <property type="match status" value="1"/>
</dbReference>
<gene>
    <name evidence="7" type="ORF">MHI_LOCUS651030</name>
</gene>
<dbReference type="FunFam" id="3.30.70.600:FF:000002">
    <property type="entry name" value="40S ribosomal protein S20"/>
    <property type="match status" value="1"/>
</dbReference>
<comment type="caution">
    <text evidence="7">The sequence shown here is derived from an EMBL/GenBank/DDBJ whole genome shotgun (WGS) entry which is preliminary data.</text>
</comment>
<dbReference type="GO" id="GO:0006412">
    <property type="term" value="P:translation"/>
    <property type="evidence" value="ECO:0007669"/>
    <property type="project" value="InterPro"/>
</dbReference>
<evidence type="ECO:0000256" key="1">
    <source>
        <dbReference type="ARBA" id="ARBA00007102"/>
    </source>
</evidence>
<proteinExistence type="inferred from homology"/>
<keyword evidence="3" id="KW-0687">Ribonucleoprotein</keyword>
<keyword evidence="2" id="KW-0689">Ribosomal protein</keyword>